<name>A0A6J5LNT4_9CAUD</name>
<reference evidence="1" key="1">
    <citation type="submission" date="2020-04" db="EMBL/GenBank/DDBJ databases">
        <authorList>
            <person name="Chiriac C."/>
            <person name="Salcher M."/>
            <person name="Ghai R."/>
            <person name="Kavagutti S V."/>
        </authorList>
    </citation>
    <scope>NUCLEOTIDE SEQUENCE</scope>
</reference>
<organism evidence="1">
    <name type="scientific">uncultured Caudovirales phage</name>
    <dbReference type="NCBI Taxonomy" id="2100421"/>
    <lineage>
        <taxon>Viruses</taxon>
        <taxon>Duplodnaviria</taxon>
        <taxon>Heunggongvirae</taxon>
        <taxon>Uroviricota</taxon>
        <taxon>Caudoviricetes</taxon>
        <taxon>Peduoviridae</taxon>
        <taxon>Maltschvirus</taxon>
        <taxon>Maltschvirus maltsch</taxon>
    </lineage>
</organism>
<sequence length="149" mass="18050">MFKLSTNERLARWKQFRLDLDDLSLLDAIQATQTFWEKCPFIPFYLEVENPSKWPDPWQLITENYYCDLAKVLGIVYTLHLSNHSKHLYPEIRVYYNPKTRYSYHIAWFDGGKYIVNLNEQSIVNKEHIDQELKLKHRYTAEDLKLEQY</sequence>
<dbReference type="EMBL" id="LR796274">
    <property type="protein sequence ID" value="CAB4133359.1"/>
    <property type="molecule type" value="Genomic_DNA"/>
</dbReference>
<protein>
    <submittedName>
        <fullName evidence="1">Uncharacterized protein</fullName>
    </submittedName>
</protein>
<evidence type="ECO:0000313" key="1">
    <source>
        <dbReference type="EMBL" id="CAB4133359.1"/>
    </source>
</evidence>
<proteinExistence type="predicted"/>
<accession>A0A6J5LNT4</accession>
<gene>
    <name evidence="1" type="ORF">UFOVP257_153</name>
</gene>